<gene>
    <name evidence="3" type="primary">ZMYM1_85</name>
    <name evidence="4" type="synonym">ZMYM1_13</name>
    <name evidence="4" type="ORF">N1851_010327</name>
    <name evidence="3" type="ORF">N1851_023037</name>
</gene>
<proteinExistence type="predicted"/>
<dbReference type="InterPro" id="IPR012337">
    <property type="entry name" value="RNaseH-like_sf"/>
</dbReference>
<dbReference type="InterPro" id="IPR025398">
    <property type="entry name" value="DUF4371"/>
</dbReference>
<dbReference type="InterPro" id="IPR008906">
    <property type="entry name" value="HATC_C_dom"/>
</dbReference>
<dbReference type="Pfam" id="PF14291">
    <property type="entry name" value="DUF4371"/>
    <property type="match status" value="1"/>
</dbReference>
<protein>
    <submittedName>
        <fullName evidence="3">Zinc finger MYM-type protein 1</fullName>
    </submittedName>
</protein>
<organism evidence="3 5">
    <name type="scientific">Merluccius polli</name>
    <name type="common">Benguela hake</name>
    <name type="synonym">Merluccius cadenati</name>
    <dbReference type="NCBI Taxonomy" id="89951"/>
    <lineage>
        <taxon>Eukaryota</taxon>
        <taxon>Metazoa</taxon>
        <taxon>Chordata</taxon>
        <taxon>Craniata</taxon>
        <taxon>Vertebrata</taxon>
        <taxon>Euteleostomi</taxon>
        <taxon>Actinopterygii</taxon>
        <taxon>Neopterygii</taxon>
        <taxon>Teleostei</taxon>
        <taxon>Neoteleostei</taxon>
        <taxon>Acanthomorphata</taxon>
        <taxon>Zeiogadaria</taxon>
        <taxon>Gadariae</taxon>
        <taxon>Gadiformes</taxon>
        <taxon>Gadoidei</taxon>
        <taxon>Merlucciidae</taxon>
        <taxon>Merluccius</taxon>
    </lineage>
</organism>
<dbReference type="PANTHER" id="PTHR45749">
    <property type="match status" value="1"/>
</dbReference>
<evidence type="ECO:0000259" key="2">
    <source>
        <dbReference type="Pfam" id="PF14291"/>
    </source>
</evidence>
<evidence type="ECO:0000313" key="5">
    <source>
        <dbReference type="Proteomes" id="UP001174136"/>
    </source>
</evidence>
<dbReference type="AlphaFoldDB" id="A0AA47NWM4"/>
<evidence type="ECO:0000313" key="3">
    <source>
        <dbReference type="EMBL" id="KAK0140030.1"/>
    </source>
</evidence>
<dbReference type="Proteomes" id="UP001174136">
    <property type="component" value="Unassembled WGS sequence"/>
</dbReference>
<evidence type="ECO:0000313" key="4">
    <source>
        <dbReference type="EMBL" id="KAK0149148.1"/>
    </source>
</evidence>
<evidence type="ECO:0000259" key="1">
    <source>
        <dbReference type="Pfam" id="PF05699"/>
    </source>
</evidence>
<feature type="domain" description="DUF4371" evidence="2">
    <location>
        <begin position="44"/>
        <end position="222"/>
    </location>
</feature>
<accession>A0AA47NWM4</accession>
<dbReference type="EMBL" id="JAOPHQ010004273">
    <property type="protein sequence ID" value="KAK0140030.1"/>
    <property type="molecule type" value="Genomic_DNA"/>
</dbReference>
<dbReference type="Pfam" id="PF05699">
    <property type="entry name" value="Dimer_Tnp_hAT"/>
    <property type="match status" value="1"/>
</dbReference>
<name>A0AA47NWM4_MERPO</name>
<dbReference type="EMBL" id="JAOPHQ010001837">
    <property type="protein sequence ID" value="KAK0149148.1"/>
    <property type="molecule type" value="Genomic_DNA"/>
</dbReference>
<comment type="caution">
    <text evidence="3">The sequence shown here is derived from an EMBL/GenBank/DDBJ whole genome shotgun (WGS) entry which is preliminary data.</text>
</comment>
<keyword evidence="5" id="KW-1185">Reference proteome</keyword>
<reference evidence="3" key="1">
    <citation type="journal article" date="2023" name="Front. Mar. Sci.">
        <title>A new Merluccius polli reference genome to investigate the effects of global change in West African waters.</title>
        <authorList>
            <person name="Mateo J.L."/>
            <person name="Blanco-Fernandez C."/>
            <person name="Garcia-Vazquez E."/>
            <person name="Machado-Schiaffino G."/>
        </authorList>
    </citation>
    <scope>NUCLEOTIDE SEQUENCE</scope>
    <source>
        <strain evidence="3">C29</strain>
        <tissue evidence="3">Fin</tissue>
    </source>
</reference>
<feature type="domain" description="HAT C-terminal dimerisation" evidence="1">
    <location>
        <begin position="520"/>
        <end position="577"/>
    </location>
</feature>
<sequence>MSKHERASSHILCMVNLQTFGNTRIDHQLNEGLRLATEQHNARVKKNRDVLKRLVDIVVYLGAQEQAFRGHTEGEGSDNRGNYIELVNLLRKYDERLAHHLETCTVFSGMSSHIQNDLIEAVASVVLNEIKSEIKDASFVAILLDETTDVSNFAQLSTVWRYVTKEGEVEERFVGFSDVSADRTATALAEHVFAAVDEMQCGVKLVGQTYDGAAVMSGHLNGLQAKVRDRYPSCCFVHCIAHTLNLVLSQACNTIKDCKVFFSTLNGLASFFVTSTKRTKALDDIVQRRFPRAAPTRWNYTSRLVNTAKENHEALIELFNEIRNNPLDWDERSILSAGGFLQYLNDPKVVFLLQLFSDVFSHTDVLFNILQTKGFDIGYCVSQMKRTAEQLQRQRGDFEHVFALVPEPENPAKRCRGAGDRKTEYKELYFKVLDTIDSQMQQRLSSLEKMTFLGLLDFPRFHQYEQAFPESAFDALKYTYGQFFDDVLLRSELKVLYVSPDLKKRNVSELTSFMRSNGLCDAMPQLYKLCELFLTLPSTTASVERTFSGLKRIKTYQRNAMGQQRLSGLAMMSIERRMLQKIKSDESFYDKVIVEFTKKARRMEFIYK</sequence>
<dbReference type="GO" id="GO:0046983">
    <property type="term" value="F:protein dimerization activity"/>
    <property type="evidence" value="ECO:0007669"/>
    <property type="project" value="InterPro"/>
</dbReference>
<dbReference type="PANTHER" id="PTHR45749:SF28">
    <property type="entry name" value="ZINC FINGER MYM-TYPE PROTEIN 1-LIKE-RELATED"/>
    <property type="match status" value="1"/>
</dbReference>
<dbReference type="SUPFAM" id="SSF53098">
    <property type="entry name" value="Ribonuclease H-like"/>
    <property type="match status" value="1"/>
</dbReference>